<keyword evidence="4" id="KW-0249">Electron transport</keyword>
<dbReference type="SMART" id="SM00849">
    <property type="entry name" value="Lactamase_B"/>
    <property type="match status" value="1"/>
</dbReference>
<dbReference type="InterPro" id="IPR036866">
    <property type="entry name" value="RibonucZ/Hydroxyglut_hydro"/>
</dbReference>
<evidence type="ECO:0000256" key="3">
    <source>
        <dbReference type="ARBA" id="ARBA00022448"/>
    </source>
</evidence>
<comment type="cofactor">
    <cofactor evidence="1">
        <name>Fe cation</name>
        <dbReference type="ChEBI" id="CHEBI:24875"/>
    </cofactor>
</comment>
<dbReference type="Gene3D" id="3.40.50.360">
    <property type="match status" value="1"/>
</dbReference>
<evidence type="ECO:0000313" key="6">
    <source>
        <dbReference type="EMBL" id="RHG07853.1"/>
    </source>
</evidence>
<evidence type="ECO:0000256" key="1">
    <source>
        <dbReference type="ARBA" id="ARBA00001962"/>
    </source>
</evidence>
<sequence>MQCTRNVTDHIIWVGANDRRVNLFENLFPIPRGVSYNAYLIKDEKNTLMDTVDASASGQFIENVAYALNGESLDYLVVQHMEPDHCANIQRILELYPEAKVVGNAKTMQMIGQFFDVDLEDRKVVVKEGDTLELGSHTLHFVMAPMVHWPEVMVSYEDSEKILFSADAFGTFGALNGNLFNDDVDFEKDWIDDARRYFTNIVGKYGMQVQALLKKAAGLDIQMICSLHGPVWRSNLNYFIEKHDKWSKYEPEEQAVAIIYGSIYGNTEQAADALAVKLGAKGVKNIAVYDASKTDVSEMIAEIFRVSHLVIACPTYNGGIYPPIENLLAHMKALAVQNRTVAVMDNGTWAATAGKQIVKQLEEMKNMTVLDQKLSIKSTLKADQEEILDAFAQQIIDAM</sequence>
<dbReference type="InterPro" id="IPR045761">
    <property type="entry name" value="ODP_dom"/>
</dbReference>
<dbReference type="GO" id="GO:0046872">
    <property type="term" value="F:metal ion binding"/>
    <property type="evidence" value="ECO:0007669"/>
    <property type="project" value="InterPro"/>
</dbReference>
<keyword evidence="8" id="KW-1185">Reference proteome</keyword>
<dbReference type="PIRSF" id="PIRSF005243">
    <property type="entry name" value="ROO"/>
    <property type="match status" value="1"/>
</dbReference>
<evidence type="ECO:0000313" key="9">
    <source>
        <dbReference type="Proteomes" id="UP000284112"/>
    </source>
</evidence>
<dbReference type="InterPro" id="IPR029039">
    <property type="entry name" value="Flavoprotein-like_sf"/>
</dbReference>
<evidence type="ECO:0000256" key="2">
    <source>
        <dbReference type="ARBA" id="ARBA00007121"/>
    </source>
</evidence>
<evidence type="ECO:0000256" key="4">
    <source>
        <dbReference type="ARBA" id="ARBA00022982"/>
    </source>
</evidence>
<dbReference type="GO" id="GO:0009055">
    <property type="term" value="F:electron transfer activity"/>
    <property type="evidence" value="ECO:0007669"/>
    <property type="project" value="InterPro"/>
</dbReference>
<dbReference type="CDD" id="cd07709">
    <property type="entry name" value="flavodiiron_proteins_MBL-fold"/>
    <property type="match status" value="1"/>
</dbReference>
<evidence type="ECO:0000259" key="5">
    <source>
        <dbReference type="PROSITE" id="PS50902"/>
    </source>
</evidence>
<dbReference type="InterPro" id="IPR008254">
    <property type="entry name" value="Flavodoxin/NO_synth"/>
</dbReference>
<keyword evidence="3" id="KW-0813">Transport</keyword>
<dbReference type="Proteomes" id="UP000284095">
    <property type="component" value="Unassembled WGS sequence"/>
</dbReference>
<dbReference type="EMBL" id="QRHW01000014">
    <property type="protein sequence ID" value="RHG07853.1"/>
    <property type="molecule type" value="Genomic_DNA"/>
</dbReference>
<evidence type="ECO:0000313" key="8">
    <source>
        <dbReference type="Proteomes" id="UP000284095"/>
    </source>
</evidence>
<dbReference type="Pfam" id="PF19583">
    <property type="entry name" value="ODP"/>
    <property type="match status" value="1"/>
</dbReference>
<dbReference type="AlphaFoldDB" id="A0A414S147"/>
<dbReference type="InterPro" id="IPR001279">
    <property type="entry name" value="Metallo-B-lactamas"/>
</dbReference>
<dbReference type="InterPro" id="IPR051285">
    <property type="entry name" value="NADH_oxidoreductase_modular"/>
</dbReference>
<dbReference type="PANTHER" id="PTHR32145:SF20">
    <property type="entry name" value="FLAVOPROTEIN"/>
    <property type="match status" value="1"/>
</dbReference>
<dbReference type="GO" id="GO:0016651">
    <property type="term" value="F:oxidoreductase activity, acting on NAD(P)H"/>
    <property type="evidence" value="ECO:0007669"/>
    <property type="project" value="UniProtKB-ARBA"/>
</dbReference>
<dbReference type="PANTHER" id="PTHR32145">
    <property type="entry name" value="DIFLAVIN FLAVOPROTEIN A 2-RELATED"/>
    <property type="match status" value="1"/>
</dbReference>
<dbReference type="EMBL" id="QRIC01000011">
    <property type="protein sequence ID" value="RHG26409.1"/>
    <property type="molecule type" value="Genomic_DNA"/>
</dbReference>
<dbReference type="SUPFAM" id="SSF52218">
    <property type="entry name" value="Flavoproteins"/>
    <property type="match status" value="1"/>
</dbReference>
<dbReference type="Gene3D" id="3.60.15.10">
    <property type="entry name" value="Ribonuclease Z/Hydroxyacylglutathione hydrolase-like"/>
    <property type="match status" value="1"/>
</dbReference>
<comment type="similarity">
    <text evidence="2">In the N-terminal section; belongs to the zinc metallo-hydrolase group 3 family.</text>
</comment>
<dbReference type="InterPro" id="IPR001226">
    <property type="entry name" value="Flavodoxin_CS"/>
</dbReference>
<dbReference type="Pfam" id="PF00258">
    <property type="entry name" value="Flavodoxin_1"/>
    <property type="match status" value="1"/>
</dbReference>
<name>A0A414S147_9FIRM</name>
<gene>
    <name evidence="7" type="ORF">DW265_06345</name>
    <name evidence="6" type="ORF">DW641_09100</name>
</gene>
<feature type="domain" description="Flavodoxin-like" evidence="5">
    <location>
        <begin position="256"/>
        <end position="396"/>
    </location>
</feature>
<dbReference type="PROSITE" id="PS50902">
    <property type="entry name" value="FLAVODOXIN_LIKE"/>
    <property type="match status" value="1"/>
</dbReference>
<dbReference type="SUPFAM" id="SSF56281">
    <property type="entry name" value="Metallo-hydrolase/oxidoreductase"/>
    <property type="match status" value="1"/>
</dbReference>
<proteinExistence type="inferred from homology"/>
<protein>
    <submittedName>
        <fullName evidence="6">FprA family A-type flavoprotein</fullName>
    </submittedName>
</protein>
<dbReference type="Proteomes" id="UP000284112">
    <property type="component" value="Unassembled WGS sequence"/>
</dbReference>
<dbReference type="PROSITE" id="PS00201">
    <property type="entry name" value="FLAVODOXIN"/>
    <property type="match status" value="1"/>
</dbReference>
<dbReference type="GO" id="GO:0010181">
    <property type="term" value="F:FMN binding"/>
    <property type="evidence" value="ECO:0007669"/>
    <property type="project" value="InterPro"/>
</dbReference>
<accession>A0A414S147</accession>
<organism evidence="6 9">
    <name type="scientific">Dorea longicatena</name>
    <dbReference type="NCBI Taxonomy" id="88431"/>
    <lineage>
        <taxon>Bacteria</taxon>
        <taxon>Bacillati</taxon>
        <taxon>Bacillota</taxon>
        <taxon>Clostridia</taxon>
        <taxon>Lachnospirales</taxon>
        <taxon>Lachnospiraceae</taxon>
        <taxon>Dorea</taxon>
    </lineage>
</organism>
<reference evidence="8 9" key="1">
    <citation type="submission" date="2018-08" db="EMBL/GenBank/DDBJ databases">
        <title>A genome reference for cultivated species of the human gut microbiota.</title>
        <authorList>
            <person name="Zou Y."/>
            <person name="Xue W."/>
            <person name="Luo G."/>
        </authorList>
    </citation>
    <scope>NUCLEOTIDE SEQUENCE [LARGE SCALE GENOMIC DNA]</scope>
    <source>
        <strain evidence="7 8">AM22-22</strain>
        <strain evidence="6 9">AM23-13</strain>
    </source>
</reference>
<comment type="caution">
    <text evidence="6">The sequence shown here is derived from an EMBL/GenBank/DDBJ whole genome shotgun (WGS) entry which is preliminary data.</text>
</comment>
<dbReference type="RefSeq" id="WP_118224757.1">
    <property type="nucleotide sequence ID" value="NZ_QRHW01000014.1"/>
</dbReference>
<evidence type="ECO:0000313" key="7">
    <source>
        <dbReference type="EMBL" id="RHG26409.1"/>
    </source>
</evidence>
<dbReference type="InterPro" id="IPR016440">
    <property type="entry name" value="Rubredoxin-O_OxRdtase"/>
</dbReference>